<proteinExistence type="predicted"/>
<keyword evidence="1" id="KW-0732">Signal</keyword>
<feature type="chain" id="PRO_5006133036" description="DUF4177 domain-containing protein" evidence="1">
    <location>
        <begin position="20"/>
        <end position="109"/>
    </location>
</feature>
<comment type="caution">
    <text evidence="2">The sequence shown here is derived from an EMBL/GenBank/DDBJ whole genome shotgun (WGS) entry which is preliminary data.</text>
</comment>
<gene>
    <name evidence="2" type="ORF">ADN00_04190</name>
</gene>
<keyword evidence="3" id="KW-1185">Reference proteome</keyword>
<evidence type="ECO:0008006" key="4">
    <source>
        <dbReference type="Google" id="ProtNLM"/>
    </source>
</evidence>
<dbReference type="EMBL" id="LGCL01000015">
    <property type="protein sequence ID" value="KPL79080.1"/>
    <property type="molecule type" value="Genomic_DNA"/>
</dbReference>
<protein>
    <recommendedName>
        <fullName evidence="4">DUF4177 domain-containing protein</fullName>
    </recommendedName>
</protein>
<dbReference type="InterPro" id="IPR025234">
    <property type="entry name" value="YjzH-like"/>
</dbReference>
<accession>A0A0P6XFW7</accession>
<organism evidence="2 3">
    <name type="scientific">Ornatilinea apprima</name>
    <dbReference type="NCBI Taxonomy" id="1134406"/>
    <lineage>
        <taxon>Bacteria</taxon>
        <taxon>Bacillati</taxon>
        <taxon>Chloroflexota</taxon>
        <taxon>Anaerolineae</taxon>
        <taxon>Anaerolineales</taxon>
        <taxon>Anaerolineaceae</taxon>
        <taxon>Ornatilinea</taxon>
    </lineage>
</organism>
<sequence>MKRKLILIFLLLAATLALAGCKKKAEEAPVYPQWEYTSLTVRCVFDGGSNNMVCRNFAEGSTDGINTILRNHGQQGWELVDVAVTGEGDGQYQTFIFKRYLGLPDEKKK</sequence>
<evidence type="ECO:0000256" key="1">
    <source>
        <dbReference type="SAM" id="SignalP"/>
    </source>
</evidence>
<dbReference type="AlphaFoldDB" id="A0A0P6XFW7"/>
<feature type="signal peptide" evidence="1">
    <location>
        <begin position="1"/>
        <end position="19"/>
    </location>
</feature>
<dbReference type="Pfam" id="PF13783">
    <property type="entry name" value="DUF4177"/>
    <property type="match status" value="1"/>
</dbReference>
<reference evidence="2 3" key="1">
    <citation type="submission" date="2015-07" db="EMBL/GenBank/DDBJ databases">
        <title>Genome sequence of Ornatilinea apprima DSM 23815.</title>
        <authorList>
            <person name="Hemp J."/>
            <person name="Ward L.M."/>
            <person name="Pace L.A."/>
            <person name="Fischer W.W."/>
        </authorList>
    </citation>
    <scope>NUCLEOTIDE SEQUENCE [LARGE SCALE GENOMIC DNA]</scope>
    <source>
        <strain evidence="2 3">P3M-1</strain>
    </source>
</reference>
<name>A0A0P6XFW7_9CHLR</name>
<evidence type="ECO:0000313" key="3">
    <source>
        <dbReference type="Proteomes" id="UP000050417"/>
    </source>
</evidence>
<evidence type="ECO:0000313" key="2">
    <source>
        <dbReference type="EMBL" id="KPL79080.1"/>
    </source>
</evidence>
<dbReference type="PROSITE" id="PS51257">
    <property type="entry name" value="PROKAR_LIPOPROTEIN"/>
    <property type="match status" value="1"/>
</dbReference>
<dbReference type="Proteomes" id="UP000050417">
    <property type="component" value="Unassembled WGS sequence"/>
</dbReference>
<dbReference type="RefSeq" id="WP_075061706.1">
    <property type="nucleotide sequence ID" value="NZ_LGCL01000015.1"/>
</dbReference>